<evidence type="ECO:0000313" key="4">
    <source>
        <dbReference type="EMBL" id="MFC3145769.1"/>
    </source>
</evidence>
<gene>
    <name evidence="4" type="ORF">ACFOGP_23805</name>
</gene>
<dbReference type="InterPro" id="IPR038507">
    <property type="entry name" value="YcnI-like_sf"/>
</dbReference>
<dbReference type="Proteomes" id="UP001595632">
    <property type="component" value="Unassembled WGS sequence"/>
</dbReference>
<name>A0ABV7GVT0_9RHOB</name>
<accession>A0ABV7GVT0</accession>
<reference evidence="5" key="1">
    <citation type="journal article" date="2019" name="Int. J. Syst. Evol. Microbiol.">
        <title>The Global Catalogue of Microorganisms (GCM) 10K type strain sequencing project: providing services to taxonomists for standard genome sequencing and annotation.</title>
        <authorList>
            <consortium name="The Broad Institute Genomics Platform"/>
            <consortium name="The Broad Institute Genome Sequencing Center for Infectious Disease"/>
            <person name="Wu L."/>
            <person name="Ma J."/>
        </authorList>
    </citation>
    <scope>NUCLEOTIDE SEQUENCE [LARGE SCALE GENOMIC DNA]</scope>
    <source>
        <strain evidence="5">KCTC 52366</strain>
    </source>
</reference>
<dbReference type="InterPro" id="IPR007410">
    <property type="entry name" value="LpqE-like"/>
</dbReference>
<dbReference type="InterPro" id="IPR036182">
    <property type="entry name" value="PCuAC_sf"/>
</dbReference>
<comment type="caution">
    <text evidence="4">The sequence shown here is derived from an EMBL/GenBank/DDBJ whole genome shotgun (WGS) entry which is preliminary data.</text>
</comment>
<dbReference type="Pfam" id="PF04314">
    <property type="entry name" value="PCuAC"/>
    <property type="match status" value="1"/>
</dbReference>
<keyword evidence="2" id="KW-0732">Signal</keyword>
<dbReference type="PIRSF" id="PIRSF037139">
    <property type="entry name" value="UCP037139"/>
    <property type="match status" value="1"/>
</dbReference>
<dbReference type="Gene3D" id="2.60.40.2230">
    <property type="entry name" value="Uncharacterised protein YcnI-like PF07987, DUF1775"/>
    <property type="match status" value="1"/>
</dbReference>
<organism evidence="4 5">
    <name type="scientific">Psychromarinibacter halotolerans</name>
    <dbReference type="NCBI Taxonomy" id="1775175"/>
    <lineage>
        <taxon>Bacteria</taxon>
        <taxon>Pseudomonadati</taxon>
        <taxon>Pseudomonadota</taxon>
        <taxon>Alphaproteobacteria</taxon>
        <taxon>Rhodobacterales</taxon>
        <taxon>Paracoccaceae</taxon>
        <taxon>Psychromarinibacter</taxon>
    </lineage>
</organism>
<evidence type="ECO:0000256" key="2">
    <source>
        <dbReference type="SAM" id="SignalP"/>
    </source>
</evidence>
<dbReference type="RefSeq" id="WP_275632717.1">
    <property type="nucleotide sequence ID" value="NZ_JARGYD010000003.1"/>
</dbReference>
<dbReference type="PANTHER" id="PTHR36302">
    <property type="entry name" value="BLR7088 PROTEIN"/>
    <property type="match status" value="1"/>
</dbReference>
<dbReference type="Pfam" id="PF07987">
    <property type="entry name" value="DUF1775"/>
    <property type="match status" value="1"/>
</dbReference>
<proteinExistence type="predicted"/>
<dbReference type="Gene3D" id="2.60.40.1890">
    <property type="entry name" value="PCu(A)C copper chaperone"/>
    <property type="match status" value="1"/>
</dbReference>
<feature type="region of interest" description="Disordered" evidence="1">
    <location>
        <begin position="319"/>
        <end position="339"/>
    </location>
</feature>
<evidence type="ECO:0000259" key="3">
    <source>
        <dbReference type="Pfam" id="PF07987"/>
    </source>
</evidence>
<evidence type="ECO:0000313" key="5">
    <source>
        <dbReference type="Proteomes" id="UP001595632"/>
    </source>
</evidence>
<feature type="chain" id="PRO_5047224245" evidence="2">
    <location>
        <begin position="31"/>
        <end position="339"/>
    </location>
</feature>
<feature type="signal peptide" evidence="2">
    <location>
        <begin position="1"/>
        <end position="30"/>
    </location>
</feature>
<dbReference type="EMBL" id="JBHRTB010000010">
    <property type="protein sequence ID" value="MFC3145769.1"/>
    <property type="molecule type" value="Genomic_DNA"/>
</dbReference>
<feature type="compositionally biased region" description="Basic and acidic residues" evidence="1">
    <location>
        <begin position="327"/>
        <end position="339"/>
    </location>
</feature>
<protein>
    <submittedName>
        <fullName evidence="4">DUF1775 domain-containing protein</fullName>
    </submittedName>
</protein>
<feature type="domain" description="YncI copper-binding" evidence="3">
    <location>
        <begin position="24"/>
        <end position="163"/>
    </location>
</feature>
<evidence type="ECO:0000256" key="1">
    <source>
        <dbReference type="SAM" id="MobiDB-lite"/>
    </source>
</evidence>
<dbReference type="InterPro" id="IPR021174">
    <property type="entry name" value="UCP037139"/>
</dbReference>
<dbReference type="InterPro" id="IPR058248">
    <property type="entry name" value="Lxx211020-like"/>
</dbReference>
<dbReference type="CDD" id="cd08545">
    <property type="entry name" value="YcnI_like"/>
    <property type="match status" value="1"/>
</dbReference>
<dbReference type="SUPFAM" id="SSF110087">
    <property type="entry name" value="DR1885-like metal-binding protein"/>
    <property type="match status" value="1"/>
</dbReference>
<dbReference type="InterPro" id="IPR012533">
    <property type="entry name" value="YcnI-copper_dom"/>
</dbReference>
<dbReference type="PANTHER" id="PTHR36302:SF1">
    <property type="entry name" value="COPPER CHAPERONE PCU(A)C"/>
    <property type="match status" value="1"/>
</dbReference>
<sequence length="339" mass="34993">MKLLSLTFVPALALALSGAAALAHSTLAQSEVTAGATTKLTVRVPHGCDGEATHTVELTLPDGVYNAKPMPKAGWELSTETGAYATPYMNHGAEMTEGVRKVTWSGGNLEDGWYDEFTVRAAIGPDVTPGTILYLPVMQYCANGTSDWTDITGADGVPNPAPNARVVAGATGQGHGHAHGQDHDAVAMTNDGSVVAGDLTLTGGFSRATLPNAPVGGGFLTIENAGAADRLVSASSDAAERVEIHEMAMDGDVMRMRKLSDGLPLPAGETVDLKPGGYHLMFMGLTGALVEGETLEVTLEFENAGEVVVPLLIGAPNAKGPGNGTMQHDHGHMADTGKE</sequence>
<keyword evidence="5" id="KW-1185">Reference proteome</keyword>